<keyword evidence="8" id="KW-0653">Protein transport</keyword>
<dbReference type="Proteomes" id="UP000602905">
    <property type="component" value="Unassembled WGS sequence"/>
</dbReference>
<gene>
    <name evidence="16" type="ORF">RhiXN_05910</name>
    <name evidence="15" type="ORF">RHS03_08915</name>
</gene>
<evidence type="ECO:0000256" key="6">
    <source>
        <dbReference type="ARBA" id="ARBA00022490"/>
    </source>
</evidence>
<evidence type="ECO:0000256" key="13">
    <source>
        <dbReference type="SAM" id="MobiDB-lite"/>
    </source>
</evidence>
<keyword evidence="10 12" id="KW-0804">Transcription</keyword>
<sequence>MNAEKLAKLQAAAAANRIGGKGSVRRKVVPRSGPKAAGGDDKKLAAALKKLNVQPIAPIEEVNMFQVDGSVLHFTAPKVHGAHSSNTFAVYGAGHVKDLTELVPGILNQLGPDSLANLRRLAESYQSMQARAQAAQGAGAPGADDDDEVPALIGTESFEVPEGDKPADAAEPAATEPAATEPAATEPTATEPAAEATTEATKANDVD</sequence>
<evidence type="ECO:0000256" key="9">
    <source>
        <dbReference type="ARBA" id="ARBA00023015"/>
    </source>
</evidence>
<dbReference type="InterPro" id="IPR039370">
    <property type="entry name" value="BTF3"/>
</dbReference>
<dbReference type="GO" id="GO:0005737">
    <property type="term" value="C:cytoplasm"/>
    <property type="evidence" value="ECO:0007669"/>
    <property type="project" value="UniProtKB-SubCell"/>
</dbReference>
<dbReference type="GO" id="GO:0005634">
    <property type="term" value="C:nucleus"/>
    <property type="evidence" value="ECO:0007669"/>
    <property type="project" value="UniProtKB-SubCell"/>
</dbReference>
<dbReference type="SMART" id="SM01407">
    <property type="entry name" value="NAC"/>
    <property type="match status" value="1"/>
</dbReference>
<comment type="similarity">
    <text evidence="3 12">Belongs to the NAC-beta family.</text>
</comment>
<dbReference type="RefSeq" id="XP_043181158.1">
    <property type="nucleotide sequence ID" value="XM_043325726.1"/>
</dbReference>
<dbReference type="KEGG" id="rsx:RhiXN_05910"/>
<feature type="region of interest" description="Disordered" evidence="13">
    <location>
        <begin position="21"/>
        <end position="41"/>
    </location>
</feature>
<dbReference type="EMBL" id="JACYCD010000593">
    <property type="protein sequence ID" value="KAF8690368.1"/>
    <property type="molecule type" value="Genomic_DNA"/>
</dbReference>
<evidence type="ECO:0000256" key="4">
    <source>
        <dbReference type="ARBA" id="ARBA00022192"/>
    </source>
</evidence>
<dbReference type="PANTHER" id="PTHR10351">
    <property type="entry name" value="TRANSCRIPTION FACTOR BTF3 FAMILY MEMBER"/>
    <property type="match status" value="1"/>
</dbReference>
<dbReference type="InterPro" id="IPR002715">
    <property type="entry name" value="Nas_poly-pep-assoc_cplx_dom"/>
</dbReference>
<feature type="compositionally biased region" description="Low complexity" evidence="13">
    <location>
        <begin position="132"/>
        <end position="142"/>
    </location>
</feature>
<keyword evidence="11" id="KW-0539">Nucleus</keyword>
<dbReference type="Gene3D" id="2.20.70.30">
    <property type="entry name" value="Nascent polypeptide-associated complex domain"/>
    <property type="match status" value="1"/>
</dbReference>
<evidence type="ECO:0000313" key="16">
    <source>
        <dbReference type="EMBL" id="QRW20921.1"/>
    </source>
</evidence>
<comment type="subcellular location">
    <subcellularLocation>
        <location evidence="2">Cytoplasm</location>
    </subcellularLocation>
    <subcellularLocation>
        <location evidence="1">Nucleus</location>
    </subcellularLocation>
</comment>
<reference evidence="15" key="2">
    <citation type="submission" date="2020-09" db="EMBL/GenBank/DDBJ databases">
        <title>Comparative genome analyses of four rice-infecting Rhizoctonia solani isolates reveal extensive enrichment of homogalacturonan modification genes.</title>
        <authorList>
            <person name="Lee D.-Y."/>
            <person name="Jeon J."/>
            <person name="Kim K.-T."/>
            <person name="Cheong K."/>
            <person name="Song H."/>
            <person name="Choi G."/>
            <person name="Ko J."/>
            <person name="Opiyo S.O."/>
            <person name="Zuo S."/>
            <person name="Madhav S."/>
            <person name="Lee Y.-H."/>
            <person name="Wang G.-L."/>
        </authorList>
    </citation>
    <scope>NUCLEOTIDE SEQUENCE</scope>
    <source>
        <strain evidence="15">AG1-IA WGL</strain>
    </source>
</reference>
<evidence type="ECO:0000256" key="5">
    <source>
        <dbReference type="ARBA" id="ARBA00022448"/>
    </source>
</evidence>
<proteinExistence type="inferred from homology"/>
<keyword evidence="5" id="KW-0813">Transport</keyword>
<evidence type="ECO:0000256" key="1">
    <source>
        <dbReference type="ARBA" id="ARBA00004123"/>
    </source>
</evidence>
<keyword evidence="6" id="KW-0963">Cytoplasm</keyword>
<dbReference type="Proteomes" id="UP000650533">
    <property type="component" value="Chromosome 6"/>
</dbReference>
<dbReference type="PROSITE" id="PS51151">
    <property type="entry name" value="NAC_AB"/>
    <property type="match status" value="1"/>
</dbReference>
<dbReference type="Pfam" id="PF01849">
    <property type="entry name" value="NAC"/>
    <property type="match status" value="1"/>
</dbReference>
<evidence type="ECO:0000313" key="17">
    <source>
        <dbReference type="Proteomes" id="UP000650533"/>
    </source>
</evidence>
<evidence type="ECO:0000256" key="12">
    <source>
        <dbReference type="RuleBase" id="RU361272"/>
    </source>
</evidence>
<comment type="subunit">
    <text evidence="12">Part of the nascent polypeptide-associated complex (NAC).</text>
</comment>
<dbReference type="InterPro" id="IPR038187">
    <property type="entry name" value="NAC_A/B_dom_sf"/>
</dbReference>
<organism evidence="16 17">
    <name type="scientific">Rhizoctonia solani</name>
    <dbReference type="NCBI Taxonomy" id="456999"/>
    <lineage>
        <taxon>Eukaryota</taxon>
        <taxon>Fungi</taxon>
        <taxon>Dikarya</taxon>
        <taxon>Basidiomycota</taxon>
        <taxon>Agaricomycotina</taxon>
        <taxon>Agaricomycetes</taxon>
        <taxon>Cantharellales</taxon>
        <taxon>Ceratobasidiaceae</taxon>
        <taxon>Rhizoctonia</taxon>
    </lineage>
</organism>
<dbReference type="GO" id="GO:0015031">
    <property type="term" value="P:protein transport"/>
    <property type="evidence" value="ECO:0007669"/>
    <property type="project" value="UniProtKB-KW"/>
</dbReference>
<feature type="compositionally biased region" description="Low complexity" evidence="13">
    <location>
        <begin position="169"/>
        <end position="201"/>
    </location>
</feature>
<evidence type="ECO:0000313" key="15">
    <source>
        <dbReference type="EMBL" id="KAF8690368.1"/>
    </source>
</evidence>
<dbReference type="AlphaFoldDB" id="A0A8H8SWE5"/>
<evidence type="ECO:0000256" key="3">
    <source>
        <dbReference type="ARBA" id="ARBA00005296"/>
    </source>
</evidence>
<evidence type="ECO:0000256" key="2">
    <source>
        <dbReference type="ARBA" id="ARBA00004496"/>
    </source>
</evidence>
<evidence type="ECO:0000256" key="10">
    <source>
        <dbReference type="ARBA" id="ARBA00023163"/>
    </source>
</evidence>
<dbReference type="OrthoDB" id="8033832at2759"/>
<name>A0A8H8SWE5_9AGAM</name>
<dbReference type="CDD" id="cd22055">
    <property type="entry name" value="NAC_BTF3"/>
    <property type="match status" value="1"/>
</dbReference>
<evidence type="ECO:0000256" key="8">
    <source>
        <dbReference type="ARBA" id="ARBA00022927"/>
    </source>
</evidence>
<evidence type="ECO:0000256" key="11">
    <source>
        <dbReference type="ARBA" id="ARBA00023242"/>
    </source>
</evidence>
<accession>A0A8H8SWE5</accession>
<dbReference type="GeneID" id="67028189"/>
<feature type="domain" description="NAC-A/B" evidence="14">
    <location>
        <begin position="38"/>
        <end position="103"/>
    </location>
</feature>
<evidence type="ECO:0000259" key="14">
    <source>
        <dbReference type="PROSITE" id="PS51151"/>
    </source>
</evidence>
<evidence type="ECO:0000256" key="7">
    <source>
        <dbReference type="ARBA" id="ARBA00022491"/>
    </source>
</evidence>
<protein>
    <recommendedName>
        <fullName evidence="4 12">Nascent polypeptide-associated complex subunit beta</fullName>
    </recommendedName>
</protein>
<keyword evidence="9 12" id="KW-0805">Transcription regulation</keyword>
<dbReference type="FunFam" id="2.20.70.30:FF:000003">
    <property type="entry name" value="Nascent polypeptide-associated complex subunit beta"/>
    <property type="match status" value="1"/>
</dbReference>
<reference evidence="16" key="1">
    <citation type="submission" date="2020-05" db="EMBL/GenBank/DDBJ databases">
        <title>Evolutionary and genomic comparisons of hybrid uninucleate and nonhybrid Rhizoctonia fungi.</title>
        <authorList>
            <person name="Li C."/>
            <person name="Chen X."/>
        </authorList>
    </citation>
    <scope>NUCLEOTIDE SEQUENCE</scope>
    <source>
        <strain evidence="16">AG-1 IA</strain>
    </source>
</reference>
<dbReference type="EMBL" id="CP059663">
    <property type="protein sequence ID" value="QRW20921.1"/>
    <property type="molecule type" value="Genomic_DNA"/>
</dbReference>
<keyword evidence="7" id="KW-0678">Repressor</keyword>
<feature type="region of interest" description="Disordered" evidence="13">
    <location>
        <begin position="132"/>
        <end position="207"/>
    </location>
</feature>